<dbReference type="InterPro" id="IPR050357">
    <property type="entry name" value="Arrestin_domain-protein"/>
</dbReference>
<sequence length="725" mass="79704">MEMASKPKRLSSSSKIKSQLLPSFSLNLALLDRGKAKTSWTVYESRTQSSQSTGARTHSESIPYSAEIVYLDLQMCVWQSPQSTNQILPAGLHDFPFTFTLPAHCPPSFEGTVGFIRYCCKAKIDRPWKFDDTTRCSFTVMPMFDLNTIHYASLPVQKEVTKNIGVLCFKHGRITARISLAKSGYVPGESVILSVDITNSSSKDVHKVETSLIETATYTAERHGREFWCSKFCHLSKDACDSPVVPSFNVCPIITVDYTFKVKIVAKGTLSNTMSGQLPVLIGTIPVRQISLLDNHQVPSQDYLAPPQPSAPQGSPDGPPPTYADSVFGGGTMSEENDEKGAAMEIFRIELDSASGCFILGKLYLADVTGKAKTSWTVYESRTQSSQSTGARTHSESIPYSAEIVYLDLQMCVWQSPQSTNQILPAGLHDFPFTFTLPAHCPPSFEGTVGFIRYCCKAKIDRPWKFDDTTRCSFTVMPMFDLNTIHYASLPVQKEVTKNIGVLCFKHGRITARISLAKSGYVPGESVILSVDITNSSSKDVHKVETSLIETATYTAERHGRLLDMRAGVGHRHSSTEKKQEPRTVVQYIEEFKVGAQSSAIYQRMLVSSKSDSPVVPSFNVCPIITVDYTFKVKIVAKGTLSNTMSGQLPVLIGTIPVRQISLLDNHQVPSQDYLAPPQPSAPQGSPDGPPPTYADSVFGGGTMSEENDEKGAGFTPKYPFYKNI</sequence>
<organism evidence="4 5">
    <name type="scientific">Ditylenchus dipsaci</name>
    <dbReference type="NCBI Taxonomy" id="166011"/>
    <lineage>
        <taxon>Eukaryota</taxon>
        <taxon>Metazoa</taxon>
        <taxon>Ecdysozoa</taxon>
        <taxon>Nematoda</taxon>
        <taxon>Chromadorea</taxon>
        <taxon>Rhabditida</taxon>
        <taxon>Tylenchina</taxon>
        <taxon>Tylenchomorpha</taxon>
        <taxon>Sphaerularioidea</taxon>
        <taxon>Anguinidae</taxon>
        <taxon>Anguininae</taxon>
        <taxon>Ditylenchus</taxon>
    </lineage>
</organism>
<evidence type="ECO:0000313" key="4">
    <source>
        <dbReference type="Proteomes" id="UP000887574"/>
    </source>
</evidence>
<proteinExistence type="inferred from homology"/>
<dbReference type="WBParaSite" id="jg21681">
    <property type="protein sequence ID" value="jg21681"/>
    <property type="gene ID" value="jg21681"/>
</dbReference>
<evidence type="ECO:0000259" key="3">
    <source>
        <dbReference type="SMART" id="SM01017"/>
    </source>
</evidence>
<feature type="domain" description="Arrestin C-terminal-like" evidence="3">
    <location>
        <begin position="506"/>
        <end position="658"/>
    </location>
</feature>
<dbReference type="InterPro" id="IPR011022">
    <property type="entry name" value="Arrestin_C-like"/>
</dbReference>
<dbReference type="Pfam" id="PF00339">
    <property type="entry name" value="Arrestin_N"/>
    <property type="match status" value="2"/>
</dbReference>
<dbReference type="GO" id="GO:0005737">
    <property type="term" value="C:cytoplasm"/>
    <property type="evidence" value="ECO:0007669"/>
    <property type="project" value="TreeGrafter"/>
</dbReference>
<dbReference type="SMART" id="SM01017">
    <property type="entry name" value="Arrestin_C"/>
    <property type="match status" value="2"/>
</dbReference>
<evidence type="ECO:0000256" key="1">
    <source>
        <dbReference type="ARBA" id="ARBA00005298"/>
    </source>
</evidence>
<comment type="similarity">
    <text evidence="1">Belongs to the arrestin family.</text>
</comment>
<reference evidence="5" key="1">
    <citation type="submission" date="2022-11" db="UniProtKB">
        <authorList>
            <consortium name="WormBaseParasite"/>
        </authorList>
    </citation>
    <scope>IDENTIFICATION</scope>
</reference>
<feature type="region of interest" description="Disordered" evidence="2">
    <location>
        <begin position="670"/>
        <end position="725"/>
    </location>
</feature>
<dbReference type="InterPro" id="IPR011021">
    <property type="entry name" value="Arrestin-like_N"/>
</dbReference>
<dbReference type="PANTHER" id="PTHR11188:SF175">
    <property type="entry name" value="ARRESTIN C-TERMINAL-LIKE DOMAIN-CONTAINING PROTEIN"/>
    <property type="match status" value="1"/>
</dbReference>
<feature type="domain" description="Arrestin C-terminal-like" evidence="3">
    <location>
        <begin position="170"/>
        <end position="287"/>
    </location>
</feature>
<dbReference type="AlphaFoldDB" id="A0A915DP86"/>
<dbReference type="PANTHER" id="PTHR11188">
    <property type="entry name" value="ARRESTIN DOMAIN CONTAINING PROTEIN"/>
    <property type="match status" value="1"/>
</dbReference>
<dbReference type="Gene3D" id="2.60.40.640">
    <property type="match status" value="4"/>
</dbReference>
<feature type="region of interest" description="Disordered" evidence="2">
    <location>
        <begin position="299"/>
        <end position="336"/>
    </location>
</feature>
<dbReference type="InterPro" id="IPR014752">
    <property type="entry name" value="Arrestin-like_C"/>
</dbReference>
<protein>
    <submittedName>
        <fullName evidence="5">Arrestin C-terminal-like domain-containing protein</fullName>
    </submittedName>
</protein>
<evidence type="ECO:0000313" key="5">
    <source>
        <dbReference type="WBParaSite" id="jg21681"/>
    </source>
</evidence>
<dbReference type="GO" id="GO:0015031">
    <property type="term" value="P:protein transport"/>
    <property type="evidence" value="ECO:0007669"/>
    <property type="project" value="TreeGrafter"/>
</dbReference>
<dbReference type="Pfam" id="PF02752">
    <property type="entry name" value="Arrestin_C"/>
    <property type="match status" value="2"/>
</dbReference>
<dbReference type="InterPro" id="IPR014756">
    <property type="entry name" value="Ig_E-set"/>
</dbReference>
<evidence type="ECO:0000256" key="2">
    <source>
        <dbReference type="SAM" id="MobiDB-lite"/>
    </source>
</evidence>
<dbReference type="SUPFAM" id="SSF81296">
    <property type="entry name" value="E set domains"/>
    <property type="match status" value="4"/>
</dbReference>
<keyword evidence="4" id="KW-1185">Reference proteome</keyword>
<dbReference type="Proteomes" id="UP000887574">
    <property type="component" value="Unplaced"/>
</dbReference>
<accession>A0A915DP86</accession>
<name>A0A915DP86_9BILA</name>